<accession>A0AAV2M031</accession>
<organism evidence="2 3">
    <name type="scientific">Knipowitschia caucasica</name>
    <name type="common">Caucasian dwarf goby</name>
    <name type="synonym">Pomatoschistus caucasicus</name>
    <dbReference type="NCBI Taxonomy" id="637954"/>
    <lineage>
        <taxon>Eukaryota</taxon>
        <taxon>Metazoa</taxon>
        <taxon>Chordata</taxon>
        <taxon>Craniata</taxon>
        <taxon>Vertebrata</taxon>
        <taxon>Euteleostomi</taxon>
        <taxon>Actinopterygii</taxon>
        <taxon>Neopterygii</taxon>
        <taxon>Teleostei</taxon>
        <taxon>Neoteleostei</taxon>
        <taxon>Acanthomorphata</taxon>
        <taxon>Gobiaria</taxon>
        <taxon>Gobiiformes</taxon>
        <taxon>Gobioidei</taxon>
        <taxon>Gobiidae</taxon>
        <taxon>Gobiinae</taxon>
        <taxon>Knipowitschia</taxon>
    </lineage>
</organism>
<name>A0AAV2M031_KNICA</name>
<reference evidence="2 3" key="1">
    <citation type="submission" date="2024-04" db="EMBL/GenBank/DDBJ databases">
        <authorList>
            <person name="Waldvogel A.-M."/>
            <person name="Schoenle A."/>
        </authorList>
    </citation>
    <scope>NUCLEOTIDE SEQUENCE [LARGE SCALE GENOMIC DNA]</scope>
</reference>
<protein>
    <submittedName>
        <fullName evidence="2">Uncharacterized protein</fullName>
    </submittedName>
</protein>
<feature type="region of interest" description="Disordered" evidence="1">
    <location>
        <begin position="51"/>
        <end position="106"/>
    </location>
</feature>
<dbReference type="EMBL" id="OZ035827">
    <property type="protein sequence ID" value="CAL1606684.1"/>
    <property type="molecule type" value="Genomic_DNA"/>
</dbReference>
<feature type="compositionally biased region" description="Basic and acidic residues" evidence="1">
    <location>
        <begin position="65"/>
        <end position="84"/>
    </location>
</feature>
<dbReference type="Proteomes" id="UP001497482">
    <property type="component" value="Chromosome 5"/>
</dbReference>
<proteinExistence type="predicted"/>
<dbReference type="AlphaFoldDB" id="A0AAV2M031"/>
<evidence type="ECO:0000313" key="3">
    <source>
        <dbReference type="Proteomes" id="UP001497482"/>
    </source>
</evidence>
<evidence type="ECO:0000313" key="2">
    <source>
        <dbReference type="EMBL" id="CAL1606684.1"/>
    </source>
</evidence>
<sequence>MNTAIGCRAFRGGVLGEFVGVYRSPLPVLLQCVVGGAAVVVVQTDKAVHGLTGGQHGAMTQAPRGGEECGGPRERPRPHTDRKQAKAHTTQHVQTQTDHRQRVKQE</sequence>
<gene>
    <name evidence="2" type="ORF">KC01_LOCUS33811</name>
</gene>
<feature type="compositionally biased region" description="Basic and acidic residues" evidence="1">
    <location>
        <begin position="97"/>
        <end position="106"/>
    </location>
</feature>
<evidence type="ECO:0000256" key="1">
    <source>
        <dbReference type="SAM" id="MobiDB-lite"/>
    </source>
</evidence>
<keyword evidence="3" id="KW-1185">Reference proteome</keyword>